<dbReference type="EMBL" id="JACHHP010000001">
    <property type="protein sequence ID" value="MBB5206775.1"/>
    <property type="molecule type" value="Genomic_DNA"/>
</dbReference>
<gene>
    <name evidence="3" type="ORF">HNQ52_000291</name>
</gene>
<protein>
    <submittedName>
        <fullName evidence="3">Acyl-CoA thioester hydrolase</fullName>
        <ecNumber evidence="3">3.1.2.-</ecNumber>
    </submittedName>
</protein>
<comment type="similarity">
    <text evidence="1">Belongs to the 4-hydroxybenzoyl-CoA thioesterase family.</text>
</comment>
<evidence type="ECO:0000313" key="4">
    <source>
        <dbReference type="Proteomes" id="UP000521199"/>
    </source>
</evidence>
<dbReference type="GO" id="GO:0047617">
    <property type="term" value="F:fatty acyl-CoA hydrolase activity"/>
    <property type="evidence" value="ECO:0007669"/>
    <property type="project" value="TreeGrafter"/>
</dbReference>
<dbReference type="EC" id="3.1.2.-" evidence="3"/>
<proteinExistence type="inferred from homology"/>
<keyword evidence="2 3" id="KW-0378">Hydrolase</keyword>
<dbReference type="PANTHER" id="PTHR31793">
    <property type="entry name" value="4-HYDROXYBENZOYL-COA THIOESTERASE FAMILY MEMBER"/>
    <property type="match status" value="1"/>
</dbReference>
<dbReference type="Proteomes" id="UP000521199">
    <property type="component" value="Unassembled WGS sequence"/>
</dbReference>
<dbReference type="PANTHER" id="PTHR31793:SF27">
    <property type="entry name" value="NOVEL THIOESTERASE SUPERFAMILY DOMAIN AND SAPOSIN A-TYPE DOMAIN CONTAINING PROTEIN (0610012H03RIK)"/>
    <property type="match status" value="1"/>
</dbReference>
<dbReference type="AlphaFoldDB" id="A0A7W8D4R6"/>
<keyword evidence="4" id="KW-1185">Reference proteome</keyword>
<dbReference type="InterPro" id="IPR029069">
    <property type="entry name" value="HotDog_dom_sf"/>
</dbReference>
<accession>A0A7W8D4R6</accession>
<dbReference type="InterPro" id="IPR050563">
    <property type="entry name" value="4-hydroxybenzoyl-CoA_TE"/>
</dbReference>
<dbReference type="Gene3D" id="3.10.129.10">
    <property type="entry name" value="Hotdog Thioesterase"/>
    <property type="match status" value="1"/>
</dbReference>
<dbReference type="RefSeq" id="WP_183959069.1">
    <property type="nucleotide sequence ID" value="NZ_JACHHP010000001.1"/>
</dbReference>
<dbReference type="Pfam" id="PF13279">
    <property type="entry name" value="4HBT_2"/>
    <property type="match status" value="1"/>
</dbReference>
<organism evidence="3 4">
    <name type="scientific">Chiayiivirga flava</name>
    <dbReference type="NCBI Taxonomy" id="659595"/>
    <lineage>
        <taxon>Bacteria</taxon>
        <taxon>Pseudomonadati</taxon>
        <taxon>Pseudomonadota</taxon>
        <taxon>Gammaproteobacteria</taxon>
        <taxon>Lysobacterales</taxon>
        <taxon>Lysobacteraceae</taxon>
        <taxon>Chiayiivirga</taxon>
    </lineage>
</organism>
<dbReference type="SUPFAM" id="SSF54637">
    <property type="entry name" value="Thioesterase/thiol ester dehydrase-isomerase"/>
    <property type="match status" value="1"/>
</dbReference>
<evidence type="ECO:0000256" key="1">
    <source>
        <dbReference type="ARBA" id="ARBA00005953"/>
    </source>
</evidence>
<dbReference type="CDD" id="cd00586">
    <property type="entry name" value="4HBT"/>
    <property type="match status" value="1"/>
</dbReference>
<evidence type="ECO:0000313" key="3">
    <source>
        <dbReference type="EMBL" id="MBB5206775.1"/>
    </source>
</evidence>
<evidence type="ECO:0000256" key="2">
    <source>
        <dbReference type="ARBA" id="ARBA00022801"/>
    </source>
</evidence>
<name>A0A7W8D4R6_9GAMM</name>
<comment type="caution">
    <text evidence="3">The sequence shown here is derived from an EMBL/GenBank/DDBJ whole genome shotgun (WGS) entry which is preliminary data.</text>
</comment>
<reference evidence="3 4" key="1">
    <citation type="submission" date="2020-08" db="EMBL/GenBank/DDBJ databases">
        <title>Genomic Encyclopedia of Type Strains, Phase IV (KMG-IV): sequencing the most valuable type-strain genomes for metagenomic binning, comparative biology and taxonomic classification.</title>
        <authorList>
            <person name="Goeker M."/>
        </authorList>
    </citation>
    <scope>NUCLEOTIDE SEQUENCE [LARGE SCALE GENOMIC DNA]</scope>
    <source>
        <strain evidence="3 4">DSM 24163</strain>
    </source>
</reference>
<sequence>MPTENRLRGEIELEPAFHDLDPMDIVWHGRYAQYLELARCALLRRFDYDYPQMAASGFGWPVVDMRLRYVRPLRYGQRVRVIATIVEWENRLKIDYEVRDAASGERLTRGYTVQVAVEIATGEMRYVCPEVLWQRLGVTP</sequence>